<organism evidence="4 5">
    <name type="scientific">Shivajiella indica</name>
    <dbReference type="NCBI Taxonomy" id="872115"/>
    <lineage>
        <taxon>Bacteria</taxon>
        <taxon>Pseudomonadati</taxon>
        <taxon>Bacteroidota</taxon>
        <taxon>Cytophagia</taxon>
        <taxon>Cytophagales</taxon>
        <taxon>Cyclobacteriaceae</taxon>
        <taxon>Shivajiella</taxon>
    </lineage>
</organism>
<evidence type="ECO:0000259" key="3">
    <source>
        <dbReference type="Pfam" id="PF22725"/>
    </source>
</evidence>
<evidence type="ECO:0000256" key="1">
    <source>
        <dbReference type="ARBA" id="ARBA00023002"/>
    </source>
</evidence>
<sequence length="336" mass="37699">MKKIKDSEVRWGVLGVGNVCEKKSAPAMNIVPHSKLVAVMRRNEERVKDYAERHSVPKWYTDASELVEDSDINAIYIATPPHMHLPYTKLAASMGKPVYVEKPMARTFAECKEMIAVCEEAGVPLYVAYYRRALPHFIKIKEVMDSGTIGEIRTVHINMKQVIRPDAVVHLENNWRIDPQIAGGGYFFDLASHQLDLLDFFFGPITKAKGFAANQAKAYGAEDIVTGTFVFENGVIGTGNWCFTASQTAQIDEIIIYGNKGKISFQTFGLGEFVLESDQQEKQSFHLELPYHIQQPLIQSIVDDLLGKGYCPSTGKTGARTNWVMDQLVNSEYLKL</sequence>
<evidence type="ECO:0000313" key="5">
    <source>
        <dbReference type="Proteomes" id="UP001597414"/>
    </source>
</evidence>
<dbReference type="PANTHER" id="PTHR43818:SF11">
    <property type="entry name" value="BCDNA.GH03377"/>
    <property type="match status" value="1"/>
</dbReference>
<dbReference type="RefSeq" id="WP_380804906.1">
    <property type="nucleotide sequence ID" value="NZ_JBHUIV010000020.1"/>
</dbReference>
<dbReference type="Gene3D" id="3.40.50.720">
    <property type="entry name" value="NAD(P)-binding Rossmann-like Domain"/>
    <property type="match status" value="1"/>
</dbReference>
<comment type="caution">
    <text evidence="4">The sequence shown here is derived from an EMBL/GenBank/DDBJ whole genome shotgun (WGS) entry which is preliminary data.</text>
</comment>
<dbReference type="SUPFAM" id="SSF51735">
    <property type="entry name" value="NAD(P)-binding Rossmann-fold domains"/>
    <property type="match status" value="1"/>
</dbReference>
<protein>
    <submittedName>
        <fullName evidence="4">Gfo/Idh/MocA family protein</fullName>
    </submittedName>
</protein>
<reference evidence="5" key="1">
    <citation type="journal article" date="2019" name="Int. J. Syst. Evol. Microbiol.">
        <title>The Global Catalogue of Microorganisms (GCM) 10K type strain sequencing project: providing services to taxonomists for standard genome sequencing and annotation.</title>
        <authorList>
            <consortium name="The Broad Institute Genomics Platform"/>
            <consortium name="The Broad Institute Genome Sequencing Center for Infectious Disease"/>
            <person name="Wu L."/>
            <person name="Ma J."/>
        </authorList>
    </citation>
    <scope>NUCLEOTIDE SEQUENCE [LARGE SCALE GENOMIC DNA]</scope>
    <source>
        <strain evidence="5">KCTC 19812</strain>
    </source>
</reference>
<dbReference type="SUPFAM" id="SSF55347">
    <property type="entry name" value="Glyceraldehyde-3-phosphate dehydrogenase-like, C-terminal domain"/>
    <property type="match status" value="1"/>
</dbReference>
<dbReference type="InterPro" id="IPR050463">
    <property type="entry name" value="Gfo/Idh/MocA_oxidrdct_glycsds"/>
</dbReference>
<dbReference type="InterPro" id="IPR000683">
    <property type="entry name" value="Gfo/Idh/MocA-like_OxRdtase_N"/>
</dbReference>
<accession>A0ABW5BBL5</accession>
<dbReference type="InterPro" id="IPR055170">
    <property type="entry name" value="GFO_IDH_MocA-like_dom"/>
</dbReference>
<feature type="domain" description="Gfo/Idh/MocA-like oxidoreductase N-terminal" evidence="2">
    <location>
        <begin position="9"/>
        <end position="129"/>
    </location>
</feature>
<feature type="domain" description="GFO/IDH/MocA-like oxidoreductase" evidence="3">
    <location>
        <begin position="137"/>
        <end position="263"/>
    </location>
</feature>
<keyword evidence="1" id="KW-0560">Oxidoreductase</keyword>
<name>A0ABW5BBL5_9BACT</name>
<evidence type="ECO:0000259" key="2">
    <source>
        <dbReference type="Pfam" id="PF01408"/>
    </source>
</evidence>
<dbReference type="Pfam" id="PF22725">
    <property type="entry name" value="GFO_IDH_MocA_C3"/>
    <property type="match status" value="1"/>
</dbReference>
<evidence type="ECO:0000313" key="4">
    <source>
        <dbReference type="EMBL" id="MFD2203070.1"/>
    </source>
</evidence>
<keyword evidence="5" id="KW-1185">Reference proteome</keyword>
<dbReference type="PANTHER" id="PTHR43818">
    <property type="entry name" value="BCDNA.GH03377"/>
    <property type="match status" value="1"/>
</dbReference>
<dbReference type="Gene3D" id="3.30.360.10">
    <property type="entry name" value="Dihydrodipicolinate Reductase, domain 2"/>
    <property type="match status" value="1"/>
</dbReference>
<proteinExistence type="predicted"/>
<dbReference type="InterPro" id="IPR036291">
    <property type="entry name" value="NAD(P)-bd_dom_sf"/>
</dbReference>
<gene>
    <name evidence="4" type="ORF">ACFSKV_15950</name>
</gene>
<dbReference type="Pfam" id="PF01408">
    <property type="entry name" value="GFO_IDH_MocA"/>
    <property type="match status" value="1"/>
</dbReference>
<dbReference type="Proteomes" id="UP001597414">
    <property type="component" value="Unassembled WGS sequence"/>
</dbReference>
<dbReference type="EMBL" id="JBHUIV010000020">
    <property type="protein sequence ID" value="MFD2203070.1"/>
    <property type="molecule type" value="Genomic_DNA"/>
</dbReference>